<dbReference type="EMBL" id="KZ825115">
    <property type="protein sequence ID" value="PYI21623.1"/>
    <property type="molecule type" value="Genomic_DNA"/>
</dbReference>
<evidence type="ECO:0000313" key="9">
    <source>
        <dbReference type="Proteomes" id="UP000249829"/>
    </source>
</evidence>
<dbReference type="OMA" id="SFEMEGI"/>
<gene>
    <name evidence="8" type="ORF">BO99DRAFT_400600</name>
</gene>
<evidence type="ECO:0000256" key="7">
    <source>
        <dbReference type="SAM" id="SignalP"/>
    </source>
</evidence>
<dbReference type="AlphaFoldDB" id="A0A2V5HJL6"/>
<feature type="transmembrane region" description="Helical" evidence="6">
    <location>
        <begin position="200"/>
        <end position="223"/>
    </location>
</feature>
<evidence type="ECO:0000256" key="2">
    <source>
        <dbReference type="ARBA" id="ARBA00022692"/>
    </source>
</evidence>
<feature type="signal peptide" evidence="7">
    <location>
        <begin position="1"/>
        <end position="27"/>
    </location>
</feature>
<name>A0A2V5HJL6_ASPV1</name>
<accession>A0A2V5HJL6</accession>
<evidence type="ECO:0008006" key="10">
    <source>
        <dbReference type="Google" id="ProtNLM"/>
    </source>
</evidence>
<keyword evidence="7" id="KW-0732">Signal</keyword>
<keyword evidence="9" id="KW-1185">Reference proteome</keyword>
<organism evidence="8 9">
    <name type="scientific">Aspergillus violaceofuscus (strain CBS 115571)</name>
    <dbReference type="NCBI Taxonomy" id="1450538"/>
    <lineage>
        <taxon>Eukaryota</taxon>
        <taxon>Fungi</taxon>
        <taxon>Dikarya</taxon>
        <taxon>Ascomycota</taxon>
        <taxon>Pezizomycotina</taxon>
        <taxon>Eurotiomycetes</taxon>
        <taxon>Eurotiomycetidae</taxon>
        <taxon>Eurotiales</taxon>
        <taxon>Aspergillaceae</taxon>
        <taxon>Aspergillus</taxon>
    </lineage>
</organism>
<dbReference type="GO" id="GO:0071944">
    <property type="term" value="C:cell periphery"/>
    <property type="evidence" value="ECO:0007669"/>
    <property type="project" value="UniProtKB-ARBA"/>
</dbReference>
<keyword evidence="3 6" id="KW-1133">Transmembrane helix</keyword>
<sequence length="315" mass="33554">MAHPGRVWSSLLLSLLLFTSQQSLVYADGFTFPTDGVYQFIVGDLVNVTWDWVSPRISLYEVCSTAVLLESNVSDTQSYVWNATRDNYKESGCVFELVPLTADGSLNPPNLTSVIIGVSKRYADDPAPTSYNFGGTSSSTATSSATAFLSTTTASSFTTTATANPYTATAEPASATTSSSTANETPTSIAKAGLTTAQKVGIGLGVPLGVLALSLAGALIFMYRRRQRRRREGESSAQLPLPPSQQQSSQHLYYAVPPMAEQPKSPFDGSRMSRVSGAETLIAELPAAEVEAPSERGDSLRPVSELMGTPRNELT</sequence>
<keyword evidence="4 6" id="KW-0472">Membrane</keyword>
<protein>
    <recommendedName>
        <fullName evidence="10">Mid2 domain-containing protein</fullName>
    </recommendedName>
</protein>
<evidence type="ECO:0000256" key="5">
    <source>
        <dbReference type="SAM" id="MobiDB-lite"/>
    </source>
</evidence>
<feature type="region of interest" description="Disordered" evidence="5">
    <location>
        <begin position="231"/>
        <end position="250"/>
    </location>
</feature>
<keyword evidence="2 6" id="KW-0812">Transmembrane</keyword>
<feature type="region of interest" description="Disordered" evidence="5">
    <location>
        <begin position="285"/>
        <end position="315"/>
    </location>
</feature>
<comment type="subcellular location">
    <subcellularLocation>
        <location evidence="1">Membrane</location>
        <topology evidence="1">Single-pass membrane protein</topology>
    </subcellularLocation>
</comment>
<dbReference type="PANTHER" id="PTHR15549:SF33">
    <property type="entry name" value="MEMBRANE PROTEIN WSC4, PUTATIVE (AFU_ORTHOLOGUE AFUA_5G09020)-RELATED"/>
    <property type="match status" value="1"/>
</dbReference>
<dbReference type="InterPro" id="IPR051694">
    <property type="entry name" value="Immunoregulatory_rcpt-like"/>
</dbReference>
<dbReference type="GO" id="GO:0016020">
    <property type="term" value="C:membrane"/>
    <property type="evidence" value="ECO:0007669"/>
    <property type="project" value="UniProtKB-SubCell"/>
</dbReference>
<proteinExistence type="predicted"/>
<evidence type="ECO:0000256" key="1">
    <source>
        <dbReference type="ARBA" id="ARBA00004167"/>
    </source>
</evidence>
<dbReference type="Proteomes" id="UP000249829">
    <property type="component" value="Unassembled WGS sequence"/>
</dbReference>
<evidence type="ECO:0000313" key="8">
    <source>
        <dbReference type="EMBL" id="PYI21623.1"/>
    </source>
</evidence>
<evidence type="ECO:0000256" key="3">
    <source>
        <dbReference type="ARBA" id="ARBA00022989"/>
    </source>
</evidence>
<dbReference type="PANTHER" id="PTHR15549">
    <property type="entry name" value="PAIRED IMMUNOGLOBULIN-LIKE TYPE 2 RECEPTOR"/>
    <property type="match status" value="1"/>
</dbReference>
<feature type="chain" id="PRO_5016134937" description="Mid2 domain-containing protein" evidence="7">
    <location>
        <begin position="28"/>
        <end position="315"/>
    </location>
</feature>
<evidence type="ECO:0000256" key="6">
    <source>
        <dbReference type="SAM" id="Phobius"/>
    </source>
</evidence>
<reference evidence="8 9" key="1">
    <citation type="submission" date="2018-02" db="EMBL/GenBank/DDBJ databases">
        <title>The genomes of Aspergillus section Nigri reveals drivers in fungal speciation.</title>
        <authorList>
            <consortium name="DOE Joint Genome Institute"/>
            <person name="Vesth T.C."/>
            <person name="Nybo J."/>
            <person name="Theobald S."/>
            <person name="Brandl J."/>
            <person name="Frisvad J.C."/>
            <person name="Nielsen K.F."/>
            <person name="Lyhne E.K."/>
            <person name="Kogle M.E."/>
            <person name="Kuo A."/>
            <person name="Riley R."/>
            <person name="Clum A."/>
            <person name="Nolan M."/>
            <person name="Lipzen A."/>
            <person name="Salamov A."/>
            <person name="Henrissat B."/>
            <person name="Wiebenga A."/>
            <person name="De vries R.P."/>
            <person name="Grigoriev I.V."/>
            <person name="Mortensen U.H."/>
            <person name="Andersen M.R."/>
            <person name="Baker S.E."/>
        </authorList>
    </citation>
    <scope>NUCLEOTIDE SEQUENCE [LARGE SCALE GENOMIC DNA]</scope>
    <source>
        <strain evidence="8 9">CBS 115571</strain>
    </source>
</reference>
<feature type="compositionally biased region" description="Low complexity" evidence="5">
    <location>
        <begin position="235"/>
        <end position="250"/>
    </location>
</feature>
<evidence type="ECO:0000256" key="4">
    <source>
        <dbReference type="ARBA" id="ARBA00023136"/>
    </source>
</evidence>